<organism evidence="4 5">
    <name type="scientific">Vibrio tritonius</name>
    <dbReference type="NCBI Taxonomy" id="1435069"/>
    <lineage>
        <taxon>Bacteria</taxon>
        <taxon>Pseudomonadati</taxon>
        <taxon>Pseudomonadota</taxon>
        <taxon>Gammaproteobacteria</taxon>
        <taxon>Vibrionales</taxon>
        <taxon>Vibrionaceae</taxon>
        <taxon>Vibrio</taxon>
    </lineage>
</organism>
<feature type="transmembrane region" description="Helical" evidence="1">
    <location>
        <begin position="420"/>
        <end position="442"/>
    </location>
</feature>
<feature type="domain" description="DUF7939" evidence="3">
    <location>
        <begin position="464"/>
        <end position="533"/>
    </location>
</feature>
<keyword evidence="2" id="KW-0732">Signal</keyword>
<keyword evidence="1" id="KW-0472">Membrane</keyword>
<accession>A0ABS7YJG5</accession>
<feature type="signal peptide" evidence="2">
    <location>
        <begin position="1"/>
        <end position="26"/>
    </location>
</feature>
<sequence length="550" mass="60307">MKFLFSHLIRTLSLLALTLLSVNAFADNFYATVSKNRVVQNEVFQLEVTTDGKASSGDLDFSVLKKDFVMGQPSFSTSVSIINGSRSATAQWTVSLAAKHTGIITIPSFTLNGDKTQAIALQVQKDTNAPATKDLVEVTSHLDKTTLYPKEAALLKARLIVKTDPRRLQSTNIEPPKVDGMELKSTGEPKQYQAVLNGLQVTVVDQNFRITATKPGTFSLSEPKFEGSILYGNDYNGSTRIVSVETTPKTYQIDVQPQPKDYKGVWLPTSHLSLKQRWTDGQGNPIIQDTFKTKVGDSLNREITLEVSGVSQNELPDIIINNPVGVRTYAEKPHFKTQDNGDVVMTLKQVVIPSKTGNLELPSVSLNWWNSTAKREQTAKLSGLTLSVAPSDNAQPLPAVNPAPSAPAKVKVVTKQDAGFWPYLTGLFVVLWLATLGLAFYWKRKTPVAKQVDDKPTQASAQSLTLEQAIAAKNGIAISQALSQWRQTVTLTSEEEAELSLEKNALDQALYSNQGSNLDGKALLALIRRIEKRMKKKSKISKDDSTLPPL</sequence>
<dbReference type="PANTHER" id="PTHR40940:SF1">
    <property type="entry name" value="PROTEIN BATD"/>
    <property type="match status" value="1"/>
</dbReference>
<keyword evidence="1" id="KW-0812">Transmembrane</keyword>
<gene>
    <name evidence="4" type="ORF">LDJ79_06715</name>
</gene>
<evidence type="ECO:0000256" key="2">
    <source>
        <dbReference type="SAM" id="SignalP"/>
    </source>
</evidence>
<dbReference type="EMBL" id="JAIWIU010000040">
    <property type="protein sequence ID" value="MCA2015796.1"/>
    <property type="molecule type" value="Genomic_DNA"/>
</dbReference>
<dbReference type="Proteomes" id="UP001199044">
    <property type="component" value="Unassembled WGS sequence"/>
</dbReference>
<name>A0ABS7YJG5_9VIBR</name>
<evidence type="ECO:0000313" key="5">
    <source>
        <dbReference type="Proteomes" id="UP001199044"/>
    </source>
</evidence>
<dbReference type="RefSeq" id="WP_225250033.1">
    <property type="nucleotide sequence ID" value="NZ_JAIWIU010000040.1"/>
</dbReference>
<feature type="chain" id="PRO_5045286073" evidence="2">
    <location>
        <begin position="27"/>
        <end position="550"/>
    </location>
</feature>
<dbReference type="PANTHER" id="PTHR40940">
    <property type="entry name" value="PROTEIN BATD-RELATED"/>
    <property type="match status" value="1"/>
</dbReference>
<dbReference type="InterPro" id="IPR025738">
    <property type="entry name" value="BatD"/>
</dbReference>
<evidence type="ECO:0000259" key="3">
    <source>
        <dbReference type="Pfam" id="PF25607"/>
    </source>
</evidence>
<proteinExistence type="predicted"/>
<comment type="caution">
    <text evidence="4">The sequence shown here is derived from an EMBL/GenBank/DDBJ whole genome shotgun (WGS) entry which is preliminary data.</text>
</comment>
<keyword evidence="1" id="KW-1133">Transmembrane helix</keyword>
<dbReference type="Pfam" id="PF25607">
    <property type="entry name" value="DUF7939"/>
    <property type="match status" value="1"/>
</dbReference>
<dbReference type="InterPro" id="IPR057699">
    <property type="entry name" value="DUF7939"/>
</dbReference>
<protein>
    <submittedName>
        <fullName evidence="4">BatD family protein</fullName>
    </submittedName>
</protein>
<dbReference type="Pfam" id="PF13584">
    <property type="entry name" value="BatD"/>
    <property type="match status" value="1"/>
</dbReference>
<reference evidence="5" key="1">
    <citation type="submission" date="2023-07" db="EMBL/GenBank/DDBJ databases">
        <title>Molecular identification of indigenous halophilic bacteria isolated from red sea cost, biodegradation of synthetic dyes and assessment of degraded metabolite toxicity.</title>
        <authorList>
            <person name="Chaieb K."/>
            <person name="Altayb H.N."/>
        </authorList>
    </citation>
    <scope>NUCLEOTIDE SEQUENCE [LARGE SCALE GENOMIC DNA]</scope>
    <source>
        <strain evidence="5">K20</strain>
    </source>
</reference>
<keyword evidence="5" id="KW-1185">Reference proteome</keyword>
<evidence type="ECO:0000313" key="4">
    <source>
        <dbReference type="EMBL" id="MCA2015796.1"/>
    </source>
</evidence>
<evidence type="ECO:0000256" key="1">
    <source>
        <dbReference type="SAM" id="Phobius"/>
    </source>
</evidence>